<keyword evidence="5" id="KW-0479">Metal-binding</keyword>
<evidence type="ECO:0000259" key="12">
    <source>
        <dbReference type="SMART" id="SM01329"/>
    </source>
</evidence>
<dbReference type="InParanoid" id="A0A2T3AZC3"/>
<keyword evidence="14" id="KW-1185">Reference proteome</keyword>
<evidence type="ECO:0000256" key="10">
    <source>
        <dbReference type="ARBA" id="ARBA00049301"/>
    </source>
</evidence>
<evidence type="ECO:0000256" key="11">
    <source>
        <dbReference type="SAM" id="MobiDB-lite"/>
    </source>
</evidence>
<accession>A0A2T3AZC3</accession>
<dbReference type="InterPro" id="IPR050501">
    <property type="entry name" value="ICDH/IPMDH"/>
</dbReference>
<dbReference type="RefSeq" id="XP_024720016.1">
    <property type="nucleotide sequence ID" value="XM_024862669.1"/>
</dbReference>
<evidence type="ECO:0000256" key="2">
    <source>
        <dbReference type="ARBA" id="ARBA00001946"/>
    </source>
</evidence>
<dbReference type="OrthoDB" id="10261637at2759"/>
<dbReference type="InterPro" id="IPR011829">
    <property type="entry name" value="TTC_DH"/>
</dbReference>
<comment type="similarity">
    <text evidence="3">Belongs to the isocitrate and isopropylmalate dehydrogenases family.</text>
</comment>
<comment type="cofactor">
    <cofactor evidence="1">
        <name>Mn(2+)</name>
        <dbReference type="ChEBI" id="CHEBI:29035"/>
    </cofactor>
</comment>
<organism evidence="13 14">
    <name type="scientific">Amorphotheca resinae ATCC 22711</name>
    <dbReference type="NCBI Taxonomy" id="857342"/>
    <lineage>
        <taxon>Eukaryota</taxon>
        <taxon>Fungi</taxon>
        <taxon>Dikarya</taxon>
        <taxon>Ascomycota</taxon>
        <taxon>Pezizomycotina</taxon>
        <taxon>Leotiomycetes</taxon>
        <taxon>Helotiales</taxon>
        <taxon>Amorphothecaceae</taxon>
        <taxon>Amorphotheca</taxon>
    </lineage>
</organism>
<evidence type="ECO:0000313" key="13">
    <source>
        <dbReference type="EMBL" id="PSS16508.1"/>
    </source>
</evidence>
<dbReference type="AlphaFoldDB" id="A0A2T3AZC3"/>
<evidence type="ECO:0000256" key="1">
    <source>
        <dbReference type="ARBA" id="ARBA00001936"/>
    </source>
</evidence>
<evidence type="ECO:0000256" key="3">
    <source>
        <dbReference type="ARBA" id="ARBA00007769"/>
    </source>
</evidence>
<dbReference type="EMBL" id="KZ679012">
    <property type="protein sequence ID" value="PSS16508.1"/>
    <property type="molecule type" value="Genomic_DNA"/>
</dbReference>
<reference evidence="13 14" key="1">
    <citation type="journal article" date="2018" name="New Phytol.">
        <title>Comparative genomics and transcriptomics depict ericoid mycorrhizal fungi as versatile saprotrophs and plant mutualists.</title>
        <authorList>
            <person name="Martino E."/>
            <person name="Morin E."/>
            <person name="Grelet G.A."/>
            <person name="Kuo A."/>
            <person name="Kohler A."/>
            <person name="Daghino S."/>
            <person name="Barry K.W."/>
            <person name="Cichocki N."/>
            <person name="Clum A."/>
            <person name="Dockter R.B."/>
            <person name="Hainaut M."/>
            <person name="Kuo R.C."/>
            <person name="LaButti K."/>
            <person name="Lindahl B.D."/>
            <person name="Lindquist E.A."/>
            <person name="Lipzen A."/>
            <person name="Khouja H.R."/>
            <person name="Magnuson J."/>
            <person name="Murat C."/>
            <person name="Ohm R.A."/>
            <person name="Singer S.W."/>
            <person name="Spatafora J.W."/>
            <person name="Wang M."/>
            <person name="Veneault-Fourrey C."/>
            <person name="Henrissat B."/>
            <person name="Grigoriev I.V."/>
            <person name="Martin F.M."/>
            <person name="Perotto S."/>
        </authorList>
    </citation>
    <scope>NUCLEOTIDE SEQUENCE [LARGE SCALE GENOMIC DNA]</scope>
    <source>
        <strain evidence="13 14">ATCC 22711</strain>
    </source>
</reference>
<dbReference type="GO" id="GO:0051287">
    <property type="term" value="F:NAD binding"/>
    <property type="evidence" value="ECO:0007669"/>
    <property type="project" value="InterPro"/>
</dbReference>
<comment type="catalytic activity">
    <reaction evidence="10">
        <text>(R)-malate + NAD(+) = pyruvate + CO2 + NADH</text>
        <dbReference type="Rhea" id="RHEA:18365"/>
        <dbReference type="ChEBI" id="CHEBI:15361"/>
        <dbReference type="ChEBI" id="CHEBI:15588"/>
        <dbReference type="ChEBI" id="CHEBI:16526"/>
        <dbReference type="ChEBI" id="CHEBI:57540"/>
        <dbReference type="ChEBI" id="CHEBI:57945"/>
        <dbReference type="EC" id="1.1.1.83"/>
    </reaction>
</comment>
<name>A0A2T3AZC3_AMORE</name>
<evidence type="ECO:0000256" key="9">
    <source>
        <dbReference type="ARBA" id="ARBA00023211"/>
    </source>
</evidence>
<evidence type="ECO:0000256" key="6">
    <source>
        <dbReference type="ARBA" id="ARBA00022842"/>
    </source>
</evidence>
<dbReference type="InterPro" id="IPR024084">
    <property type="entry name" value="IsoPropMal-DH-like_dom"/>
</dbReference>
<feature type="domain" description="Isopropylmalate dehydrogenase-like" evidence="12">
    <location>
        <begin position="24"/>
        <end position="367"/>
    </location>
</feature>
<keyword evidence="9" id="KW-0464">Manganese</keyword>
<dbReference type="GeneID" id="36570750"/>
<keyword evidence="8" id="KW-0520">NAD</keyword>
<comment type="cofactor">
    <cofactor evidence="2">
        <name>Mg(2+)</name>
        <dbReference type="ChEBI" id="CHEBI:18420"/>
    </cofactor>
</comment>
<dbReference type="SMART" id="SM01329">
    <property type="entry name" value="Iso_dh"/>
    <property type="match status" value="1"/>
</dbReference>
<evidence type="ECO:0000256" key="4">
    <source>
        <dbReference type="ARBA" id="ARBA00013126"/>
    </source>
</evidence>
<dbReference type="SUPFAM" id="SSF53659">
    <property type="entry name" value="Isocitrate/Isopropylmalate dehydrogenase-like"/>
    <property type="match status" value="1"/>
</dbReference>
<dbReference type="GO" id="GO:0046553">
    <property type="term" value="F:D-malate dehydrogenase (decarboxylating) (NAD+) activity"/>
    <property type="evidence" value="ECO:0007669"/>
    <property type="project" value="UniProtKB-EC"/>
</dbReference>
<dbReference type="InterPro" id="IPR019818">
    <property type="entry name" value="IsoCit/isopropylmalate_DH_CS"/>
</dbReference>
<keyword evidence="7" id="KW-0560">Oxidoreductase</keyword>
<dbReference type="PANTHER" id="PTHR43275">
    <property type="entry name" value="D-MALATE DEHYDROGENASE [DECARBOXYLATING]"/>
    <property type="match status" value="1"/>
</dbReference>
<proteinExistence type="inferred from homology"/>
<dbReference type="Gene3D" id="3.40.718.10">
    <property type="entry name" value="Isopropylmalate Dehydrogenase"/>
    <property type="match status" value="1"/>
</dbReference>
<feature type="region of interest" description="Disordered" evidence="11">
    <location>
        <begin position="1"/>
        <end position="20"/>
    </location>
</feature>
<evidence type="ECO:0000256" key="5">
    <source>
        <dbReference type="ARBA" id="ARBA00022723"/>
    </source>
</evidence>
<dbReference type="PROSITE" id="PS00470">
    <property type="entry name" value="IDH_IMDH"/>
    <property type="match status" value="1"/>
</dbReference>
<gene>
    <name evidence="13" type="ORF">M430DRAFT_140608</name>
</gene>
<evidence type="ECO:0000313" key="14">
    <source>
        <dbReference type="Proteomes" id="UP000241818"/>
    </source>
</evidence>
<dbReference type="PANTHER" id="PTHR43275:SF1">
    <property type="entry name" value="D-MALATE DEHYDROGENASE [DECARBOXYLATING]"/>
    <property type="match status" value="1"/>
</dbReference>
<feature type="compositionally biased region" description="Polar residues" evidence="11">
    <location>
        <begin position="1"/>
        <end position="12"/>
    </location>
</feature>
<dbReference type="Pfam" id="PF00180">
    <property type="entry name" value="Iso_dh"/>
    <property type="match status" value="1"/>
</dbReference>
<dbReference type="NCBIfam" id="TIGR02089">
    <property type="entry name" value="TTC"/>
    <property type="match status" value="1"/>
</dbReference>
<evidence type="ECO:0000256" key="7">
    <source>
        <dbReference type="ARBA" id="ARBA00023002"/>
    </source>
</evidence>
<protein>
    <recommendedName>
        <fullName evidence="4">D-malate dehydrogenase (decarboxylating)</fullName>
        <ecNumber evidence="4">1.1.1.83</ecNumber>
    </recommendedName>
</protein>
<dbReference type="Proteomes" id="UP000241818">
    <property type="component" value="Unassembled WGS sequence"/>
</dbReference>
<sequence>MSPATVTEQNGTEGIAPPGRPTYKIASIPADGIGPEVISAGIQVLETLTKELDTFGLEFGHLDWGSAYYRKNGQYLPDNALDILKGYNAILFGAVGDPEIPDHISLWGLRLAICQPLQQYANVRPTRILRGTSSPLRSCSRRDLDWVIVRENSEGEYAGHGGTSHLNEAWSVATEVSIFTRHGVERIMRFAFETARSRPRKRLTVVTKSNAQRNGMVFWDLCASKIAAEFPDVEWDKMLVDAMTTRMVLHPETIDTVVATNLHADILSDLAAALAGSIGIAPTSNLDPTRANPSMFEPIHGSAFDITGKGVANPVGTFWSSAEMLRWLGQGEAADLLMESVENVLEGGVKTLDLGGKNTTKEVTDKVCGEIERLIKSKKERGI</sequence>
<dbReference type="EC" id="1.1.1.83" evidence="4"/>
<evidence type="ECO:0000256" key="8">
    <source>
        <dbReference type="ARBA" id="ARBA00023027"/>
    </source>
</evidence>
<dbReference type="GO" id="GO:0000287">
    <property type="term" value="F:magnesium ion binding"/>
    <property type="evidence" value="ECO:0007669"/>
    <property type="project" value="InterPro"/>
</dbReference>
<keyword evidence="6" id="KW-0460">Magnesium</keyword>
<dbReference type="STRING" id="857342.A0A2T3AZC3"/>